<reference evidence="1 2" key="1">
    <citation type="submission" date="2020-07" db="EMBL/GenBank/DDBJ databases">
        <title>Thermoactinomyces phylogeny.</title>
        <authorList>
            <person name="Dunlap C."/>
        </authorList>
    </citation>
    <scope>NUCLEOTIDE SEQUENCE [LARGE SCALE GENOMIC DNA]</scope>
    <source>
        <strain evidence="1 2">AMNI-1</strain>
    </source>
</reference>
<dbReference type="Pfam" id="PF10673">
    <property type="entry name" value="DUF2487"/>
    <property type="match status" value="1"/>
</dbReference>
<dbReference type="Proteomes" id="UP000538292">
    <property type="component" value="Unassembled WGS sequence"/>
</dbReference>
<dbReference type="InterPro" id="IPR019615">
    <property type="entry name" value="DUF2487"/>
</dbReference>
<accession>A0A7W1XSP8</accession>
<evidence type="ECO:0000313" key="2">
    <source>
        <dbReference type="Proteomes" id="UP000538292"/>
    </source>
</evidence>
<dbReference type="EMBL" id="JACEOL010000031">
    <property type="protein sequence ID" value="MBA4602564.1"/>
    <property type="molecule type" value="Genomic_DNA"/>
</dbReference>
<comment type="caution">
    <text evidence="1">The sequence shown here is derived from an EMBL/GenBank/DDBJ whole genome shotgun (WGS) entry which is preliminary data.</text>
</comment>
<proteinExistence type="predicted"/>
<sequence>MQLMQLKPEDWKDVASYVDTLCLPVTSTRIQDKEIILENSKMVQYFAEDLERKLIGRLLLLPPIPYMGGNAELFNLYLNEIIKDMEQSSFYYLVLVIDGTLKNAVREIRETDSIKIMPYFAELSKDPAQEEIDEVRESLYQKVLEIWRQT</sequence>
<evidence type="ECO:0000313" key="1">
    <source>
        <dbReference type="EMBL" id="MBA4602564.1"/>
    </source>
</evidence>
<organism evidence="1 2">
    <name type="scientific">Thermoactinomyces mirandus</name>
    <dbReference type="NCBI Taxonomy" id="2756294"/>
    <lineage>
        <taxon>Bacteria</taxon>
        <taxon>Bacillati</taxon>
        <taxon>Bacillota</taxon>
        <taxon>Bacilli</taxon>
        <taxon>Bacillales</taxon>
        <taxon>Thermoactinomycetaceae</taxon>
        <taxon>Thermoactinomyces</taxon>
    </lineage>
</organism>
<dbReference type="RefSeq" id="WP_181740239.1">
    <property type="nucleotide sequence ID" value="NZ_JACEOL010000031.1"/>
</dbReference>
<name>A0A7W1XSP8_9BACL</name>
<gene>
    <name evidence="1" type="ORF">H2C83_09610</name>
</gene>
<keyword evidence="2" id="KW-1185">Reference proteome</keyword>
<protein>
    <submittedName>
        <fullName evidence="1">DUF2487 family protein</fullName>
    </submittedName>
</protein>
<dbReference type="AlphaFoldDB" id="A0A7W1XSP8"/>